<name>A0AAE0C2Z9_9CHLO</name>
<evidence type="ECO:0000313" key="2">
    <source>
        <dbReference type="EMBL" id="KAK3246465.1"/>
    </source>
</evidence>
<dbReference type="PANTHER" id="PTHR11786:SF0">
    <property type="entry name" value="ARYLAMINE N-ACETYLTRANSFERASE 4-RELATED"/>
    <property type="match status" value="1"/>
</dbReference>
<gene>
    <name evidence="2" type="ORF">CYMTET_43999</name>
</gene>
<dbReference type="AlphaFoldDB" id="A0AAE0C2Z9"/>
<comment type="similarity">
    <text evidence="1">Belongs to the arylamine N-acetyltransferase family.</text>
</comment>
<sequence length="332" mass="37130">MPSEPRRTGSKVLNRRRRVRGIHVLVAESPAASSGTGVSPLDTKTVQRYLDLLGCSDNRSCSLGNLRQLQRAHLNLIAYENVDIHLGRPPCSLNPADSVQRILQGRGGAYCYVQNGALAALLVSLGYDISLHSCAVSEDEADLSERGNHMAIVVHGYPVPNVAPDGQWVVDVGLGDGPKYPFPLQAQQWSDTPFTYSLEPRPYGWRFKHDQQGSFVGFNLEVSPLARGVCCFEENHKSLWTAEDSSFVKTLVLQRRAENFTITLRGCFLTRIDSSGKQVEHVLSKDEFFATMSRHFFINESRFTELERSQLWSRTYTAHKSRQQSLEANSSD</sequence>
<dbReference type="InterPro" id="IPR001447">
    <property type="entry name" value="Arylamine_N-AcTrfase"/>
</dbReference>
<organism evidence="2 3">
    <name type="scientific">Cymbomonas tetramitiformis</name>
    <dbReference type="NCBI Taxonomy" id="36881"/>
    <lineage>
        <taxon>Eukaryota</taxon>
        <taxon>Viridiplantae</taxon>
        <taxon>Chlorophyta</taxon>
        <taxon>Pyramimonadophyceae</taxon>
        <taxon>Pyramimonadales</taxon>
        <taxon>Pyramimonadaceae</taxon>
        <taxon>Cymbomonas</taxon>
    </lineage>
</organism>
<protein>
    <recommendedName>
        <fullName evidence="4">Arylamine N-acetyltransferase</fullName>
    </recommendedName>
</protein>
<keyword evidence="3" id="KW-1185">Reference proteome</keyword>
<evidence type="ECO:0000313" key="3">
    <source>
        <dbReference type="Proteomes" id="UP001190700"/>
    </source>
</evidence>
<dbReference type="PANTHER" id="PTHR11786">
    <property type="entry name" value="N-HYDROXYARYLAMINE O-ACETYLTRANSFERASE"/>
    <property type="match status" value="1"/>
</dbReference>
<proteinExistence type="inferred from homology"/>
<comment type="caution">
    <text evidence="2">The sequence shown here is derived from an EMBL/GenBank/DDBJ whole genome shotgun (WGS) entry which is preliminary data.</text>
</comment>
<dbReference type="GO" id="GO:0016407">
    <property type="term" value="F:acetyltransferase activity"/>
    <property type="evidence" value="ECO:0007669"/>
    <property type="project" value="InterPro"/>
</dbReference>
<dbReference type="Gene3D" id="2.40.128.150">
    <property type="entry name" value="Cysteine proteinases"/>
    <property type="match status" value="1"/>
</dbReference>
<dbReference type="Proteomes" id="UP001190700">
    <property type="component" value="Unassembled WGS sequence"/>
</dbReference>
<reference evidence="2 3" key="1">
    <citation type="journal article" date="2015" name="Genome Biol. Evol.">
        <title>Comparative Genomics of a Bacterivorous Green Alga Reveals Evolutionary Causalities and Consequences of Phago-Mixotrophic Mode of Nutrition.</title>
        <authorList>
            <person name="Burns J.A."/>
            <person name="Paasch A."/>
            <person name="Narechania A."/>
            <person name="Kim E."/>
        </authorList>
    </citation>
    <scope>NUCLEOTIDE SEQUENCE [LARGE SCALE GENOMIC DNA]</scope>
    <source>
        <strain evidence="2 3">PLY_AMNH</strain>
    </source>
</reference>
<dbReference type="SUPFAM" id="SSF54001">
    <property type="entry name" value="Cysteine proteinases"/>
    <property type="match status" value="1"/>
</dbReference>
<accession>A0AAE0C2Z9</accession>
<dbReference type="Pfam" id="PF00797">
    <property type="entry name" value="Acetyltransf_2"/>
    <property type="match status" value="1"/>
</dbReference>
<dbReference type="EMBL" id="LGRX02029784">
    <property type="protein sequence ID" value="KAK3246465.1"/>
    <property type="molecule type" value="Genomic_DNA"/>
</dbReference>
<dbReference type="Gene3D" id="3.30.2140.10">
    <property type="entry name" value="Arylamine N-acetyltransferase"/>
    <property type="match status" value="1"/>
</dbReference>
<dbReference type="InterPro" id="IPR038765">
    <property type="entry name" value="Papain-like_cys_pep_sf"/>
</dbReference>
<evidence type="ECO:0008006" key="4">
    <source>
        <dbReference type="Google" id="ProtNLM"/>
    </source>
</evidence>
<evidence type="ECO:0000256" key="1">
    <source>
        <dbReference type="ARBA" id="ARBA00006547"/>
    </source>
</evidence>